<dbReference type="OrthoDB" id="3405625at2"/>
<sequence>MSAFVAALRISCRGARRFKGRTALIMVMIGLPVLLITGVLTGWATLEVNDREDLAASLGSADARIGTEPHQRVAQDFRRIHPEKEERAADSPWTTAQIAALVKGRIVPYDKGSVKFLTGDGYDEASAIEVDLRDPMARGMRPLVQGRYPASPDEVVVTPALLERGVKLGGTISVTLGRTQVRVVGVVAYPNRPAHTEMAGFRGVLLLDKRNGSGTGWLVDATAPLDWPQIQRLNGHGLVVHARAVVENPPSDPHYEIPDGDGPIMIALAVVFIVMETVLLAGPAFAVGLRRRRRELAVIAAQGGSGRHLRAIVLADGLVIGGAAALAGAVFGVGGALAVAPLAGQWTGTLGPVEVPWAAVAGVAALGVVSGLIAAVVPAVQAARQSPAQVLAGREGTVRDRAGRPVLGLACVALGMVVTWLSLRGDGSLTVAAVGLVVLGLVALMPWLVRRTGRLAHRLPLPLRLSVRDASRHRSRTASAAAAVMAVTTMAVAFSIGLTGAEAGHEAAHFAQVPTGTVEIGAFDLDDQGWAELKTAAQKEMKGARLVAGQAPTDAQGRELTIRLVPDCDVPCQVSRERSEPLVGDTRLLAFIQGRPDGQAATALAAGTIVVFAPDLIKNGMATVELDPAEGTTDPRPAPKQVPAVLATPADPRVRGAVIPPAALTSLGLRAKERRLYTMHDPANLAQVHRNLTPYAERIMIRAETGPDEAFTQVGLPILLGIATMLVLGGTLAATGLATADMRRDLDTMSATGAPPRIRRLVVAGHAGYVAGLGVAVGTVAGLVAGIALSWPMGYETSFHAMESLSSAPGPTTIEIPWLFIAAFAFGVPLLTALVAGGIAGTRRVVGRRLI</sequence>
<proteinExistence type="inferred from homology"/>
<dbReference type="GO" id="GO:0022857">
    <property type="term" value="F:transmembrane transporter activity"/>
    <property type="evidence" value="ECO:0007669"/>
    <property type="project" value="TreeGrafter"/>
</dbReference>
<feature type="transmembrane region" description="Helical" evidence="7">
    <location>
        <begin position="429"/>
        <end position="449"/>
    </location>
</feature>
<evidence type="ECO:0000313" key="10">
    <source>
        <dbReference type="Proteomes" id="UP000306628"/>
    </source>
</evidence>
<evidence type="ECO:0000259" key="8">
    <source>
        <dbReference type="Pfam" id="PF02687"/>
    </source>
</evidence>
<evidence type="ECO:0000256" key="3">
    <source>
        <dbReference type="ARBA" id="ARBA00022692"/>
    </source>
</evidence>
<evidence type="ECO:0000256" key="4">
    <source>
        <dbReference type="ARBA" id="ARBA00022989"/>
    </source>
</evidence>
<feature type="transmembrane region" description="Helical" evidence="7">
    <location>
        <begin position="816"/>
        <end position="840"/>
    </location>
</feature>
<dbReference type="Pfam" id="PF02687">
    <property type="entry name" value="FtsX"/>
    <property type="match status" value="2"/>
</dbReference>
<feature type="domain" description="ABC3 transporter permease C-terminal" evidence="8">
    <location>
        <begin position="718"/>
        <end position="834"/>
    </location>
</feature>
<feature type="transmembrane region" description="Helical" evidence="7">
    <location>
        <begin position="718"/>
        <end position="740"/>
    </location>
</feature>
<name>A0A5S4GVG1_9ACTN</name>
<gene>
    <name evidence="9" type="ORF">ETD85_09335</name>
</gene>
<comment type="caution">
    <text evidence="9">The sequence shown here is derived from an EMBL/GenBank/DDBJ whole genome shotgun (WGS) entry which is preliminary data.</text>
</comment>
<keyword evidence="10" id="KW-1185">Reference proteome</keyword>
<evidence type="ECO:0000256" key="1">
    <source>
        <dbReference type="ARBA" id="ARBA00004651"/>
    </source>
</evidence>
<accession>A0A5S4GVG1</accession>
<reference evidence="9 10" key="1">
    <citation type="submission" date="2019-05" db="EMBL/GenBank/DDBJ databases">
        <title>Draft genome sequence of Nonomuraea zeae DSM 100528.</title>
        <authorList>
            <person name="Saricaoglu S."/>
            <person name="Isik K."/>
        </authorList>
    </citation>
    <scope>NUCLEOTIDE SEQUENCE [LARGE SCALE GENOMIC DNA]</scope>
    <source>
        <strain evidence="9 10">DSM 100528</strain>
    </source>
</reference>
<dbReference type="EMBL" id="VCKX01000020">
    <property type="protein sequence ID" value="TMR36945.1"/>
    <property type="molecule type" value="Genomic_DNA"/>
</dbReference>
<feature type="transmembrane region" description="Helical" evidence="7">
    <location>
        <begin position="402"/>
        <end position="423"/>
    </location>
</feature>
<feature type="transmembrane region" description="Helical" evidence="7">
    <location>
        <begin position="309"/>
        <end position="337"/>
    </location>
</feature>
<comment type="similarity">
    <text evidence="6">Belongs to the ABC-4 integral membrane protein family.</text>
</comment>
<keyword evidence="2" id="KW-1003">Cell membrane</keyword>
<dbReference type="GO" id="GO:0005886">
    <property type="term" value="C:plasma membrane"/>
    <property type="evidence" value="ECO:0007669"/>
    <property type="project" value="UniProtKB-SubCell"/>
</dbReference>
<dbReference type="AlphaFoldDB" id="A0A5S4GVG1"/>
<feature type="transmembrane region" description="Helical" evidence="7">
    <location>
        <begin position="357"/>
        <end position="381"/>
    </location>
</feature>
<feature type="transmembrane region" description="Helical" evidence="7">
    <location>
        <begin position="478"/>
        <end position="498"/>
    </location>
</feature>
<protein>
    <submittedName>
        <fullName evidence="9">FtsX-like permease family protein</fullName>
    </submittedName>
</protein>
<evidence type="ECO:0000256" key="2">
    <source>
        <dbReference type="ARBA" id="ARBA00022475"/>
    </source>
</evidence>
<evidence type="ECO:0000256" key="6">
    <source>
        <dbReference type="ARBA" id="ARBA00038076"/>
    </source>
</evidence>
<dbReference type="InterPro" id="IPR003838">
    <property type="entry name" value="ABC3_permease_C"/>
</dbReference>
<comment type="subcellular location">
    <subcellularLocation>
        <location evidence="1">Cell membrane</location>
        <topology evidence="1">Multi-pass membrane protein</topology>
    </subcellularLocation>
</comment>
<feature type="transmembrane region" description="Helical" evidence="7">
    <location>
        <begin position="264"/>
        <end position="289"/>
    </location>
</feature>
<evidence type="ECO:0000256" key="7">
    <source>
        <dbReference type="SAM" id="Phobius"/>
    </source>
</evidence>
<feature type="transmembrane region" description="Helical" evidence="7">
    <location>
        <begin position="761"/>
        <end position="789"/>
    </location>
</feature>
<keyword evidence="3 7" id="KW-0812">Transmembrane</keyword>
<evidence type="ECO:0000256" key="5">
    <source>
        <dbReference type="ARBA" id="ARBA00023136"/>
    </source>
</evidence>
<keyword evidence="5 7" id="KW-0472">Membrane</keyword>
<keyword evidence="4 7" id="KW-1133">Transmembrane helix</keyword>
<feature type="domain" description="ABC3 transporter permease C-terminal" evidence="8">
    <location>
        <begin position="269"/>
        <end position="387"/>
    </location>
</feature>
<dbReference type="RefSeq" id="WP_138689225.1">
    <property type="nucleotide sequence ID" value="NZ_JBHSAZ010000044.1"/>
</dbReference>
<dbReference type="PANTHER" id="PTHR30572:SF4">
    <property type="entry name" value="ABC TRANSPORTER PERMEASE YTRF"/>
    <property type="match status" value="1"/>
</dbReference>
<dbReference type="Proteomes" id="UP000306628">
    <property type="component" value="Unassembled WGS sequence"/>
</dbReference>
<dbReference type="PANTHER" id="PTHR30572">
    <property type="entry name" value="MEMBRANE COMPONENT OF TRANSPORTER-RELATED"/>
    <property type="match status" value="1"/>
</dbReference>
<feature type="transmembrane region" description="Helical" evidence="7">
    <location>
        <begin position="23"/>
        <end position="44"/>
    </location>
</feature>
<organism evidence="9 10">
    <name type="scientific">Nonomuraea zeae</name>
    <dbReference type="NCBI Taxonomy" id="1642303"/>
    <lineage>
        <taxon>Bacteria</taxon>
        <taxon>Bacillati</taxon>
        <taxon>Actinomycetota</taxon>
        <taxon>Actinomycetes</taxon>
        <taxon>Streptosporangiales</taxon>
        <taxon>Streptosporangiaceae</taxon>
        <taxon>Nonomuraea</taxon>
    </lineage>
</organism>
<dbReference type="InterPro" id="IPR050250">
    <property type="entry name" value="Macrolide_Exporter_MacB"/>
</dbReference>
<evidence type="ECO:0000313" key="9">
    <source>
        <dbReference type="EMBL" id="TMR36945.1"/>
    </source>
</evidence>